<dbReference type="AlphaFoldDB" id="A0A922M552"/>
<evidence type="ECO:0000256" key="3">
    <source>
        <dbReference type="ARBA" id="ARBA00022692"/>
    </source>
</evidence>
<dbReference type="PANTHER" id="PTHR12745">
    <property type="entry name" value="SUPPRESSION OF TUMORIGENICITY 7"/>
    <property type="match status" value="1"/>
</dbReference>
<keyword evidence="3 7" id="KW-0812">Transmembrane</keyword>
<evidence type="ECO:0000256" key="5">
    <source>
        <dbReference type="ARBA" id="ARBA00023136"/>
    </source>
</evidence>
<feature type="transmembrane region" description="Helical" evidence="7">
    <location>
        <begin position="444"/>
        <end position="463"/>
    </location>
</feature>
<accession>A0A922M552</accession>
<comment type="similarity">
    <text evidence="2">Belongs to the ST7 family.</text>
</comment>
<dbReference type="InterPro" id="IPR007311">
    <property type="entry name" value="ST7"/>
</dbReference>
<sequence>MWDSSAFLGALTPKFYVALTGTSSLISGLILIFEWWYFRKYGTSFIEQVSLTHLGPWLGGGSAATETEAADTKVWRNPLSLLRGAEYGRLWSAARRAPLTYYDMNLSAQEHQAWFGCGAEYKKRCIRIRVKRRAVPAGPRGGGHGARVARARAGRARVAAARAALALRSDCAAALLLLAEEDAPTVYEAERVLRRAWRAAEQAWRASAAAGAAAEARRDAAVLAHVKRRAAMCARRLGRLRDAARLFRDLARDAPPALHALALHENLIEALGRCIIVREDVRETISIFAAAQAVLARYDDVGLPRSACVCYTAALLRARAAGAAAAGGPAARQAAELAALDAMRRAIEFNPHVPEYLLELRALTLPPEHVLRRGDSEALAYAFFHLRHWRACGGALRLLGAAWAAAAARARARARAGPAPAADRELLPAHHAGGGAAARRRAPALLPLAAALCAATALLALLAHRWPAQAHALARAAAAGLDPRRLHTLLAAV</sequence>
<evidence type="ECO:0000256" key="7">
    <source>
        <dbReference type="SAM" id="Phobius"/>
    </source>
</evidence>
<dbReference type="GO" id="GO:0016020">
    <property type="term" value="C:membrane"/>
    <property type="evidence" value="ECO:0007669"/>
    <property type="project" value="UniProtKB-SubCell"/>
</dbReference>
<keyword evidence="4 7" id="KW-1133">Transmembrane helix</keyword>
<evidence type="ECO:0000256" key="2">
    <source>
        <dbReference type="ARBA" id="ARBA00009751"/>
    </source>
</evidence>
<name>A0A922M552_SPOEX</name>
<organism evidence="8 9">
    <name type="scientific">Spodoptera exigua</name>
    <name type="common">Beet armyworm</name>
    <name type="synonym">Noctua fulgens</name>
    <dbReference type="NCBI Taxonomy" id="7107"/>
    <lineage>
        <taxon>Eukaryota</taxon>
        <taxon>Metazoa</taxon>
        <taxon>Ecdysozoa</taxon>
        <taxon>Arthropoda</taxon>
        <taxon>Hexapoda</taxon>
        <taxon>Insecta</taxon>
        <taxon>Pterygota</taxon>
        <taxon>Neoptera</taxon>
        <taxon>Endopterygota</taxon>
        <taxon>Lepidoptera</taxon>
        <taxon>Glossata</taxon>
        <taxon>Ditrysia</taxon>
        <taxon>Noctuoidea</taxon>
        <taxon>Noctuidae</taxon>
        <taxon>Amphipyrinae</taxon>
        <taxon>Spodoptera</taxon>
    </lineage>
</organism>
<dbReference type="Proteomes" id="UP000814243">
    <property type="component" value="Unassembled WGS sequence"/>
</dbReference>
<evidence type="ECO:0000256" key="1">
    <source>
        <dbReference type="ARBA" id="ARBA00004141"/>
    </source>
</evidence>
<dbReference type="EMBL" id="JACEFF010000845">
    <property type="protein sequence ID" value="KAH9629994.1"/>
    <property type="molecule type" value="Genomic_DNA"/>
</dbReference>
<comment type="subcellular location">
    <subcellularLocation>
        <location evidence="1">Membrane</location>
        <topology evidence="1">Multi-pass membrane protein</topology>
    </subcellularLocation>
</comment>
<proteinExistence type="inferred from homology"/>
<feature type="transmembrane region" description="Helical" evidence="7">
    <location>
        <begin position="15"/>
        <end position="38"/>
    </location>
</feature>
<evidence type="ECO:0000313" key="8">
    <source>
        <dbReference type="EMBL" id="KAH9629994.1"/>
    </source>
</evidence>
<evidence type="ECO:0000256" key="6">
    <source>
        <dbReference type="ARBA" id="ARBA00040270"/>
    </source>
</evidence>
<dbReference type="PANTHER" id="PTHR12745:SF6">
    <property type="entry name" value="PROTEIN ST7 HOMOLOG"/>
    <property type="match status" value="1"/>
</dbReference>
<gene>
    <name evidence="8" type="ORF">HF086_001464</name>
</gene>
<evidence type="ECO:0000313" key="9">
    <source>
        <dbReference type="Proteomes" id="UP000814243"/>
    </source>
</evidence>
<evidence type="ECO:0000256" key="4">
    <source>
        <dbReference type="ARBA" id="ARBA00022989"/>
    </source>
</evidence>
<reference evidence="8" key="1">
    <citation type="journal article" date="2021" name="G3 (Bethesda)">
        <title>Genome and transcriptome analysis of the beet armyworm Spodoptera exigua reveals targets for pest control. .</title>
        <authorList>
            <person name="Simon S."/>
            <person name="Breeschoten T."/>
            <person name="Jansen H.J."/>
            <person name="Dirks R.P."/>
            <person name="Schranz M.E."/>
            <person name="Ros V.I.D."/>
        </authorList>
    </citation>
    <scope>NUCLEOTIDE SEQUENCE</scope>
    <source>
        <strain evidence="8">TB_SE_WUR_2020</strain>
    </source>
</reference>
<keyword evidence="5 7" id="KW-0472">Membrane</keyword>
<comment type="caution">
    <text evidence="8">The sequence shown here is derived from an EMBL/GenBank/DDBJ whole genome shotgun (WGS) entry which is preliminary data.</text>
</comment>
<protein>
    <recommendedName>
        <fullName evidence="6">Protein ST7 homolog</fullName>
    </recommendedName>
</protein>
<dbReference type="Pfam" id="PF04184">
    <property type="entry name" value="ST7"/>
    <property type="match status" value="1"/>
</dbReference>